<evidence type="ECO:0000256" key="1">
    <source>
        <dbReference type="SAM" id="Phobius"/>
    </source>
</evidence>
<gene>
    <name evidence="2" type="ORF">HNQ65_004694</name>
</gene>
<name>A0A7W7YF84_9BACT</name>
<keyword evidence="3" id="KW-1185">Reference proteome</keyword>
<evidence type="ECO:0000313" key="3">
    <source>
        <dbReference type="Proteomes" id="UP000590740"/>
    </source>
</evidence>
<protein>
    <submittedName>
        <fullName evidence="2">Putative membrane protein YphA (DoxX/SURF4 family)</fullName>
    </submittedName>
</protein>
<dbReference type="AlphaFoldDB" id="A0A7W7YF84"/>
<feature type="transmembrane region" description="Helical" evidence="1">
    <location>
        <begin position="7"/>
        <end position="29"/>
    </location>
</feature>
<dbReference type="Proteomes" id="UP000590740">
    <property type="component" value="Unassembled WGS sequence"/>
</dbReference>
<comment type="caution">
    <text evidence="2">The sequence shown here is derived from an EMBL/GenBank/DDBJ whole genome shotgun (WGS) entry which is preliminary data.</text>
</comment>
<feature type="transmembrane region" description="Helical" evidence="1">
    <location>
        <begin position="41"/>
        <end position="66"/>
    </location>
</feature>
<keyword evidence="1" id="KW-0812">Transmembrane</keyword>
<reference evidence="2 3" key="1">
    <citation type="submission" date="2020-08" db="EMBL/GenBank/DDBJ databases">
        <title>Genomic Encyclopedia of Type Strains, Phase IV (KMG-IV): sequencing the most valuable type-strain genomes for metagenomic binning, comparative biology and taxonomic classification.</title>
        <authorList>
            <person name="Goeker M."/>
        </authorList>
    </citation>
    <scope>NUCLEOTIDE SEQUENCE [LARGE SCALE GENOMIC DNA]</scope>
    <source>
        <strain evidence="2 3">DSM 12252</strain>
    </source>
</reference>
<accession>A0A7W7YF84</accession>
<keyword evidence="1" id="KW-0472">Membrane</keyword>
<proteinExistence type="predicted"/>
<feature type="transmembrane region" description="Helical" evidence="1">
    <location>
        <begin position="73"/>
        <end position="91"/>
    </location>
</feature>
<keyword evidence="1" id="KW-1133">Transmembrane helix</keyword>
<sequence length="125" mass="13400">MKHIPTAARLLLGLIFTVFGANMWLHFIPIPPPPEGPAANFMFAIYGSGYLTVVKVLEVTGGLLLLSGRFTNLALTLVGPVVVNIALYHFFLVKGGYEMPVVLGVLSLVALAGRKDYLGTLFAAK</sequence>
<feature type="transmembrane region" description="Helical" evidence="1">
    <location>
        <begin position="97"/>
        <end position="113"/>
    </location>
</feature>
<organism evidence="2 3">
    <name type="scientific">Prosthecobacter vanneervenii</name>
    <dbReference type="NCBI Taxonomy" id="48466"/>
    <lineage>
        <taxon>Bacteria</taxon>
        <taxon>Pseudomonadati</taxon>
        <taxon>Verrucomicrobiota</taxon>
        <taxon>Verrucomicrobiia</taxon>
        <taxon>Verrucomicrobiales</taxon>
        <taxon>Verrucomicrobiaceae</taxon>
        <taxon>Prosthecobacter</taxon>
    </lineage>
</organism>
<dbReference type="EMBL" id="JACHIG010000013">
    <property type="protein sequence ID" value="MBB5035086.1"/>
    <property type="molecule type" value="Genomic_DNA"/>
</dbReference>
<dbReference type="RefSeq" id="WP_184343520.1">
    <property type="nucleotide sequence ID" value="NZ_JACHIG010000013.1"/>
</dbReference>
<evidence type="ECO:0000313" key="2">
    <source>
        <dbReference type="EMBL" id="MBB5035086.1"/>
    </source>
</evidence>